<dbReference type="PANTHER" id="PTHR39200">
    <property type="entry name" value="HYPOTHETICAL EXPORTED PROTEIN"/>
    <property type="match status" value="1"/>
</dbReference>
<dbReference type="PANTHER" id="PTHR39200:SF1">
    <property type="entry name" value="AUTO-TRANSPORTER ADHESIN HEAD GIN DOMAIN-CONTAINING PROTEIN-RELATED"/>
    <property type="match status" value="1"/>
</dbReference>
<dbReference type="Gene3D" id="2.160.20.120">
    <property type="match status" value="1"/>
</dbReference>
<reference evidence="2" key="1">
    <citation type="journal article" date="2014" name="Int. J. Syst. Evol. Microbiol.">
        <title>Complete genome of a new Firmicutes species belonging to the dominant human colonic microbiota ('Ruminococcus bicirculans') reveals two chromosomes and a selective capacity to utilize plant glucans.</title>
        <authorList>
            <consortium name="NISC Comparative Sequencing Program"/>
            <person name="Wegmann U."/>
            <person name="Louis P."/>
            <person name="Goesmann A."/>
            <person name="Henrissat B."/>
            <person name="Duncan S.H."/>
            <person name="Flint H.J."/>
        </authorList>
    </citation>
    <scope>NUCLEOTIDE SEQUENCE</scope>
    <source>
        <strain evidence="2">CECT 7703</strain>
    </source>
</reference>
<evidence type="ECO:0000313" key="3">
    <source>
        <dbReference type="Proteomes" id="UP001180081"/>
    </source>
</evidence>
<evidence type="ECO:0000313" key="2">
    <source>
        <dbReference type="EMBL" id="MDN3578472.1"/>
    </source>
</evidence>
<comment type="caution">
    <text evidence="2">The sequence shown here is derived from an EMBL/GenBank/DDBJ whole genome shotgun (WGS) entry which is preliminary data.</text>
</comment>
<feature type="domain" description="Putative auto-transporter adhesin head GIN" evidence="1">
    <location>
        <begin position="36"/>
        <end position="201"/>
    </location>
</feature>
<evidence type="ECO:0000259" key="1">
    <source>
        <dbReference type="Pfam" id="PF10988"/>
    </source>
</evidence>
<gene>
    <name evidence="2" type="ORF">QWZ03_17010</name>
</gene>
<dbReference type="EMBL" id="JAUFPU010000018">
    <property type="protein sequence ID" value="MDN3578472.1"/>
    <property type="molecule type" value="Genomic_DNA"/>
</dbReference>
<dbReference type="InterPro" id="IPR021255">
    <property type="entry name" value="DUF2807"/>
</dbReference>
<dbReference type="Proteomes" id="UP001180081">
    <property type="component" value="Unassembled WGS sequence"/>
</dbReference>
<name>A0ABT8B9L5_9NEIS</name>
<reference evidence="2" key="2">
    <citation type="submission" date="2023-06" db="EMBL/GenBank/DDBJ databases">
        <authorList>
            <person name="Lucena T."/>
            <person name="Sun Q."/>
        </authorList>
    </citation>
    <scope>NUCLEOTIDE SEQUENCE</scope>
    <source>
        <strain evidence="2">CECT 7703</strain>
    </source>
</reference>
<dbReference type="RefSeq" id="WP_290333809.1">
    <property type="nucleotide sequence ID" value="NZ_JAUFPU010000018.1"/>
</dbReference>
<proteinExistence type="predicted"/>
<keyword evidence="3" id="KW-1185">Reference proteome</keyword>
<accession>A0ABT8B9L5</accession>
<dbReference type="Pfam" id="PF10988">
    <property type="entry name" value="DUF2807"/>
    <property type="match status" value="1"/>
</dbReference>
<organism evidence="2 3">
    <name type="scientific">Chitinimonas viridis</name>
    <dbReference type="NCBI Taxonomy" id="664880"/>
    <lineage>
        <taxon>Bacteria</taxon>
        <taxon>Pseudomonadati</taxon>
        <taxon>Pseudomonadota</taxon>
        <taxon>Betaproteobacteria</taxon>
        <taxon>Neisseriales</taxon>
        <taxon>Chitinibacteraceae</taxon>
        <taxon>Chitinimonas</taxon>
    </lineage>
</organism>
<protein>
    <submittedName>
        <fullName evidence="2">Head GIN domain-containing protein</fullName>
    </submittedName>
</protein>
<sequence length="218" mass="22938">MQMPAALIALALITPVLAEEVRGSGRVVEQQRPVTDFQSIRSDGVWILDVKVGPAPSVKVKADDNLQPLIETVVQNKQLHIRFKDGKQTVHLKDDSKLRIEVTVPKLTAYSHEGAGKTIFHDINSEQFSLEYEGAGLVTATGRVGKLSVQASGAGALDLDALKARDVSVSLEGVGAISVYASESLTAAVDGIGSLTYYGKPAKVSKTVSGIGSVSAGN</sequence>